<comment type="caution">
    <text evidence="2">The sequence shown here is derived from an EMBL/GenBank/DDBJ whole genome shotgun (WGS) entry which is preliminary data.</text>
</comment>
<dbReference type="PANTHER" id="PTHR35190">
    <property type="entry name" value="PROTEIN DCD1B"/>
    <property type="match status" value="1"/>
</dbReference>
<sequence length="562" mass="64191">MFCIKHHGRRGLIHKLLTLFGLILLITSCGVKKSLKDQPKLEGFNNKIPKRVQINDSTFVVGKNQLRKNKHGLWELYVKGDPLERGLANGSLTKELLQKQEGIFFSKVEEMVPSKFKQMLLRKFLAWYNRKLYLNIVDEYKTEIYGVSRFAGDDYDYVADDYMRSLYLHGAHDIGHALKDLALVGCSSFAVWDDKSADGGLLIGRNFDFYAGDEFAKQKIIAFVAPDTGYKYMSVTWGGMIGVVSGMNNQGLTVTINAGKSDIPLVAKTPISLLTREILQYASTIEEAIAIAKKRQVFVSEAILVGSAKDHKAVTIEVSPNNFGVYEVANTSQLLCSNHFQSDAYANDENNIKQKAESHSQYRYERMEELLSENNKINPKKAVSILRNTKGLHDKDIGYGNEKALNQLLAHHGIVFQPDQLKVWISTNPYQLGEFVSYDLNKVFEKFEHQNFEENISEEQLLIPADDFIKTEAYRNYELYRQLRHELMAVINAKGNASSELLKELESTNPEYWEVYELVGKYYYEKGYDAAALIEFKKALTKEITTVPDRERIEKYVRKIEK</sequence>
<evidence type="ECO:0000259" key="1">
    <source>
        <dbReference type="Pfam" id="PF03417"/>
    </source>
</evidence>
<dbReference type="Proteomes" id="UP000623301">
    <property type="component" value="Unassembled WGS sequence"/>
</dbReference>
<dbReference type="Pfam" id="PF03417">
    <property type="entry name" value="AAT"/>
    <property type="match status" value="1"/>
</dbReference>
<dbReference type="EMBL" id="JAEHFJ010000001">
    <property type="protein sequence ID" value="MBJ2173080.1"/>
    <property type="molecule type" value="Genomic_DNA"/>
</dbReference>
<dbReference type="RefSeq" id="WP_198839885.1">
    <property type="nucleotide sequence ID" value="NZ_JAEHFJ010000001.1"/>
</dbReference>
<feature type="domain" description="Peptidase C45 hydrolase" evidence="1">
    <location>
        <begin position="198"/>
        <end position="394"/>
    </location>
</feature>
<dbReference type="PANTHER" id="PTHR35190:SF2">
    <property type="entry name" value="PROTEIN DCD1B"/>
    <property type="match status" value="1"/>
</dbReference>
<dbReference type="InterPro" id="IPR005079">
    <property type="entry name" value="Peptidase_C45_hydrolase"/>
</dbReference>
<dbReference type="PROSITE" id="PS51257">
    <property type="entry name" value="PROKAR_LIPOPROTEIN"/>
    <property type="match status" value="1"/>
</dbReference>
<dbReference type="InterPro" id="IPR047803">
    <property type="entry name" value="DCD1A/B-like"/>
</dbReference>
<dbReference type="InterPro" id="IPR047794">
    <property type="entry name" value="C45_proenzyme-like"/>
</dbReference>
<proteinExistence type="predicted"/>
<dbReference type="Gene3D" id="3.60.60.10">
    <property type="entry name" value="Penicillin V Acylase, Chain A"/>
    <property type="match status" value="1"/>
</dbReference>
<gene>
    <name evidence="2" type="ORF">JBL43_02445</name>
</gene>
<organism evidence="2 3">
    <name type="scientific">Aureibaculum flavum</name>
    <dbReference type="NCBI Taxonomy" id="2795986"/>
    <lineage>
        <taxon>Bacteria</taxon>
        <taxon>Pseudomonadati</taxon>
        <taxon>Bacteroidota</taxon>
        <taxon>Flavobacteriia</taxon>
        <taxon>Flavobacteriales</taxon>
        <taxon>Flavobacteriaceae</taxon>
        <taxon>Aureibaculum</taxon>
    </lineage>
</organism>
<protein>
    <submittedName>
        <fullName evidence="2">Acyl-CoA--6-aminopenicillanic acid acyl-transferase</fullName>
    </submittedName>
</protein>
<keyword evidence="3" id="KW-1185">Reference proteome</keyword>
<accession>A0ABS0WM87</accession>
<name>A0ABS0WM87_9FLAO</name>
<dbReference type="NCBIfam" id="NF040521">
    <property type="entry name" value="C45_proenzyme"/>
    <property type="match status" value="1"/>
</dbReference>
<evidence type="ECO:0000313" key="2">
    <source>
        <dbReference type="EMBL" id="MBJ2173080.1"/>
    </source>
</evidence>
<reference evidence="2 3" key="1">
    <citation type="submission" date="2020-12" db="EMBL/GenBank/DDBJ databases">
        <title>Aureibaculum luteum sp. nov. and Aureibaculum flavum sp. nov., novel members of the family Flavobacteriaceae isolated from Antarctic intertidal sediments.</title>
        <authorList>
            <person name="He X."/>
            <person name="Zhang X."/>
        </authorList>
    </citation>
    <scope>NUCLEOTIDE SEQUENCE [LARGE SCALE GENOMIC DNA]</scope>
    <source>
        <strain evidence="2 3">A20</strain>
    </source>
</reference>
<evidence type="ECO:0000313" key="3">
    <source>
        <dbReference type="Proteomes" id="UP000623301"/>
    </source>
</evidence>